<keyword evidence="3" id="KW-1185">Reference proteome</keyword>
<dbReference type="RefSeq" id="WP_264243959.1">
    <property type="nucleotide sequence ID" value="NZ_CP107567.1"/>
</dbReference>
<name>A0ABY6I641_STRPE</name>
<protein>
    <submittedName>
        <fullName evidence="2">Colicin immunity domain-containing protein</fullName>
    </submittedName>
</protein>
<dbReference type="InterPro" id="IPR036471">
    <property type="entry name" value="Colicin_D_sf"/>
</dbReference>
<accession>A0ABY6I641</accession>
<proteinExistence type="predicted"/>
<evidence type="ECO:0000313" key="2">
    <source>
        <dbReference type="EMBL" id="UYQ62471.1"/>
    </source>
</evidence>
<sequence>MTADGDRHGSQPPAWSHPDDVAPTSAAARQLALLNAFDDGTCSASDFAHGWWQARRTSQTNGERVLGALGALLDQVFMILEDYSIEPGLAEPGDLDDDELRTAVRGAWEEFRRSATDRSR</sequence>
<dbReference type="EMBL" id="CP107567">
    <property type="protein sequence ID" value="UYQ62471.1"/>
    <property type="molecule type" value="Genomic_DNA"/>
</dbReference>
<evidence type="ECO:0000256" key="1">
    <source>
        <dbReference type="SAM" id="MobiDB-lite"/>
    </source>
</evidence>
<feature type="region of interest" description="Disordered" evidence="1">
    <location>
        <begin position="1"/>
        <end position="23"/>
    </location>
</feature>
<dbReference type="Proteomes" id="UP001163878">
    <property type="component" value="Chromosome"/>
</dbReference>
<evidence type="ECO:0000313" key="3">
    <source>
        <dbReference type="Proteomes" id="UP001163878"/>
    </source>
</evidence>
<reference evidence="2" key="1">
    <citation type="submission" date="2022-10" db="EMBL/GenBank/DDBJ databases">
        <title>Cytochrome P450 Catalyzes Benzene Ring Formation in the Biosynthesis of Trialkyl-Substituted Aromatic Polyketides.</title>
        <authorList>
            <person name="Zhao E."/>
            <person name="Ge H."/>
        </authorList>
    </citation>
    <scope>NUCLEOTIDE SEQUENCE</scope>
    <source>
        <strain evidence="2">NA0869</strain>
    </source>
</reference>
<organism evidence="2 3">
    <name type="scientific">Streptomyces peucetius</name>
    <dbReference type="NCBI Taxonomy" id="1950"/>
    <lineage>
        <taxon>Bacteria</taxon>
        <taxon>Bacillati</taxon>
        <taxon>Actinomycetota</taxon>
        <taxon>Actinomycetes</taxon>
        <taxon>Kitasatosporales</taxon>
        <taxon>Streptomycetaceae</taxon>
        <taxon>Streptomyces</taxon>
    </lineage>
</organism>
<gene>
    <name evidence="2" type="ORF">OGH68_13915</name>
</gene>
<dbReference type="Gene3D" id="1.20.120.650">
    <property type="entry name" value="Colicin D"/>
    <property type="match status" value="1"/>
</dbReference>